<dbReference type="InterPro" id="IPR049704">
    <property type="entry name" value="Aminotrans_3_PPA_site"/>
</dbReference>
<evidence type="ECO:0000313" key="9">
    <source>
        <dbReference type="Proteomes" id="UP001310386"/>
    </source>
</evidence>
<protein>
    <recommendedName>
        <fullName evidence="7">Adenosylmethionine-8-amino-7-oxononanoate aminotransferase</fullName>
        <ecNumber evidence="7">2.6.1.62</ecNumber>
    </recommendedName>
    <alternativeName>
        <fullName evidence="7">7,8-diamino-pelargonic acid aminotransferase</fullName>
        <shortName evidence="7">DAPA AT</shortName>
        <shortName evidence="7">DAPA aminotransferase</shortName>
    </alternativeName>
    <alternativeName>
        <fullName evidence="7">7,8-diaminononanoate synthase</fullName>
        <shortName evidence="7">DANS</shortName>
    </alternativeName>
    <alternativeName>
        <fullName evidence="7">Diaminopelargonic acid synthase</fullName>
    </alternativeName>
</protein>
<dbReference type="Pfam" id="PF00202">
    <property type="entry name" value="Aminotran_3"/>
    <property type="match status" value="1"/>
</dbReference>
<dbReference type="PANTHER" id="PTHR42684">
    <property type="entry name" value="ADENOSYLMETHIONINE-8-AMINO-7-OXONONANOATE AMINOTRANSFERASE"/>
    <property type="match status" value="1"/>
</dbReference>
<sequence>MDESSKRHLLDKDRQFVWHPFTQMKDYAEKDHLLIEKADGVFLYDADGNRYYDTISSWWVNVHGHGHPRIKRAIAGQLDSMDHVMFSGLTHPTGIELAEKLTEIVPAGLSHVFYSDNGSTAVEVAVKMSFQYWQQIGEKQKTKFVFLENSYHGDTIGAVSVGGVEMYHSLFKPLLFDAYRIPSPNVHIWPDQTEQGADACVKRALNEAEKLFREKHGEIAAVIVEPMIQAAGGMIIYPAEYLRRLRELCTRYRIHLIADEVAVGFGRTGRMFGCNHAGISPDLICLSKGLTAGVIPLAATLCTDEIYMAFYDDYETLKTFFHGHSFTGNPVAAAVALESLSIFNDERVLERVQETSAVLSERLRRLESHEHAGRIRSLGMVGAFDLLADKSSGRSFDSRERTGNKVYWEGLKEGLILRPLGDTIYFWLPLAVTSEQVIDITERTERVLHRMRL</sequence>
<keyword evidence="2 7" id="KW-0032">Aminotransferase</keyword>
<comment type="caution">
    <text evidence="8">The sequence shown here is derived from an EMBL/GenBank/DDBJ whole genome shotgun (WGS) entry which is preliminary data.</text>
</comment>
<dbReference type="InterPro" id="IPR005814">
    <property type="entry name" value="Aminotrans_3"/>
</dbReference>
<feature type="modified residue" description="N6-(pyridoxal phosphate)lysine" evidence="7">
    <location>
        <position position="288"/>
    </location>
</feature>
<dbReference type="PANTHER" id="PTHR42684:SF17">
    <property type="entry name" value="ADENOSYLMETHIONINE-8-AMINO-7-OXONONANOATE AMINOTRANSFERASE"/>
    <property type="match status" value="1"/>
</dbReference>
<dbReference type="NCBIfam" id="NF004624">
    <property type="entry name" value="PRK05964.1"/>
    <property type="match status" value="1"/>
</dbReference>
<dbReference type="Gene3D" id="3.40.640.10">
    <property type="entry name" value="Type I PLP-dependent aspartate aminotransferase-like (Major domain)"/>
    <property type="match status" value="1"/>
</dbReference>
<dbReference type="InterPro" id="IPR015424">
    <property type="entry name" value="PyrdxlP-dep_Trfase"/>
</dbReference>
<keyword evidence="7" id="KW-0963">Cytoplasm</keyword>
<feature type="binding site" evidence="7">
    <location>
        <position position="288"/>
    </location>
    <ligand>
        <name>substrate</name>
    </ligand>
</feature>
<dbReference type="InterPro" id="IPR015421">
    <property type="entry name" value="PyrdxlP-dep_Trfase_major"/>
</dbReference>
<accession>A0ABU5ZKB9</accession>
<comment type="subcellular location">
    <subcellularLocation>
        <location evidence="7">Cytoplasm</location>
    </subcellularLocation>
</comment>
<comment type="cofactor">
    <cofactor evidence="1 7">
        <name>pyridoxal 5'-phosphate</name>
        <dbReference type="ChEBI" id="CHEBI:597326"/>
    </cofactor>
</comment>
<organism evidence="8 9">
    <name type="scientific">Ferviditalea candida</name>
    <dbReference type="NCBI Taxonomy" id="3108399"/>
    <lineage>
        <taxon>Bacteria</taxon>
        <taxon>Bacillati</taxon>
        <taxon>Bacillota</taxon>
        <taxon>Bacilli</taxon>
        <taxon>Bacillales</taxon>
        <taxon>Paenibacillaceae</taxon>
        <taxon>Ferviditalea</taxon>
    </lineage>
</organism>
<feature type="binding site" evidence="7">
    <location>
        <begin position="118"/>
        <end position="119"/>
    </location>
    <ligand>
        <name>pyridoxal 5'-phosphate</name>
        <dbReference type="ChEBI" id="CHEBI:597326"/>
    </ligand>
</feature>
<comment type="function">
    <text evidence="7">Catalyzes the transfer of the alpha-amino group from S-adenosyl-L-methionine (SAM) to 7-keto-8-aminopelargonic acid (KAPA) to form 7,8-diaminopelargonic acid (DAPA). It is the only aminotransferase known to utilize SAM as an amino donor.</text>
</comment>
<keyword evidence="9" id="KW-1185">Reference proteome</keyword>
<gene>
    <name evidence="7 8" type="primary">bioA</name>
    <name evidence="8" type="ORF">VF724_11425</name>
</gene>
<feature type="binding site" evidence="7">
    <location>
        <position position="259"/>
    </location>
    <ligand>
        <name>pyridoxal 5'-phosphate</name>
        <dbReference type="ChEBI" id="CHEBI:597326"/>
    </ligand>
</feature>
<feature type="binding site" evidence="7">
    <location>
        <position position="418"/>
    </location>
    <ligand>
        <name>substrate</name>
    </ligand>
</feature>
<evidence type="ECO:0000256" key="4">
    <source>
        <dbReference type="ARBA" id="ARBA00022691"/>
    </source>
</evidence>
<dbReference type="Gene3D" id="3.90.1150.10">
    <property type="entry name" value="Aspartate Aminotransferase, domain 1"/>
    <property type="match status" value="1"/>
</dbReference>
<evidence type="ECO:0000256" key="1">
    <source>
        <dbReference type="ARBA" id="ARBA00001933"/>
    </source>
</evidence>
<keyword evidence="3 7" id="KW-0808">Transferase</keyword>
<dbReference type="RefSeq" id="WP_371754393.1">
    <property type="nucleotide sequence ID" value="NZ_JAYJLD010000015.1"/>
</dbReference>
<dbReference type="Proteomes" id="UP001310386">
    <property type="component" value="Unassembled WGS sequence"/>
</dbReference>
<dbReference type="NCBIfam" id="TIGR00508">
    <property type="entry name" value="bioA"/>
    <property type="match status" value="1"/>
</dbReference>
<evidence type="ECO:0000256" key="2">
    <source>
        <dbReference type="ARBA" id="ARBA00022576"/>
    </source>
</evidence>
<feature type="binding site" evidence="7">
    <location>
        <begin position="324"/>
        <end position="325"/>
    </location>
    <ligand>
        <name>pyridoxal 5'-phosphate</name>
        <dbReference type="ChEBI" id="CHEBI:597326"/>
    </ligand>
</feature>
<dbReference type="EC" id="2.6.1.62" evidence="7"/>
<dbReference type="EMBL" id="JAYJLD010000015">
    <property type="protein sequence ID" value="MEB3102272.1"/>
    <property type="molecule type" value="Genomic_DNA"/>
</dbReference>
<feature type="site" description="Participates in the substrate recognition with KAPA and in a stacking interaction with the adenine ring of SAM" evidence="7">
    <location>
        <position position="21"/>
    </location>
</feature>
<comment type="pathway">
    <text evidence="7">Cofactor biosynthesis; biotin biosynthesis; 7,8-diaminononanoate from 8-amino-7-oxononanoate (SAM route): step 1/1.</text>
</comment>
<dbReference type="InterPro" id="IPR015422">
    <property type="entry name" value="PyrdxlP-dep_Trfase_small"/>
</dbReference>
<dbReference type="CDD" id="cd00610">
    <property type="entry name" value="OAT_like"/>
    <property type="match status" value="1"/>
</dbReference>
<keyword evidence="5 7" id="KW-0093">Biotin biosynthesis</keyword>
<evidence type="ECO:0000256" key="3">
    <source>
        <dbReference type="ARBA" id="ARBA00022679"/>
    </source>
</evidence>
<evidence type="ECO:0000256" key="5">
    <source>
        <dbReference type="ARBA" id="ARBA00022756"/>
    </source>
</evidence>
<comment type="similarity">
    <text evidence="7">Belongs to the class-III pyridoxal-phosphate-dependent aminotransferase family. BioA subfamily.</text>
</comment>
<comment type="catalytic activity">
    <reaction evidence="7">
        <text>(8S)-8-amino-7-oxononanoate + S-adenosyl-L-methionine = S-adenosyl-4-methylsulfanyl-2-oxobutanoate + (7R,8S)-7,8-diammoniononanoate</text>
        <dbReference type="Rhea" id="RHEA:16861"/>
        <dbReference type="ChEBI" id="CHEBI:16490"/>
        <dbReference type="ChEBI" id="CHEBI:59789"/>
        <dbReference type="ChEBI" id="CHEBI:149468"/>
        <dbReference type="ChEBI" id="CHEBI:149469"/>
        <dbReference type="EC" id="2.6.1.62"/>
    </reaction>
</comment>
<dbReference type="GO" id="GO:0004015">
    <property type="term" value="F:adenosylmethionine-8-amino-7-oxononanoate transaminase activity"/>
    <property type="evidence" value="ECO:0007669"/>
    <property type="project" value="UniProtKB-EC"/>
</dbReference>
<evidence type="ECO:0000256" key="7">
    <source>
        <dbReference type="HAMAP-Rule" id="MF_00834"/>
    </source>
</evidence>
<proteinExistence type="inferred from homology"/>
<name>A0ABU5ZKB9_9BACL</name>
<feature type="binding site" evidence="7">
    <location>
        <position position="151"/>
    </location>
    <ligand>
        <name>substrate</name>
    </ligand>
</feature>
<comment type="subunit">
    <text evidence="7">Homodimer.</text>
</comment>
<dbReference type="SUPFAM" id="SSF53383">
    <property type="entry name" value="PLP-dependent transferases"/>
    <property type="match status" value="1"/>
</dbReference>
<evidence type="ECO:0000256" key="6">
    <source>
        <dbReference type="ARBA" id="ARBA00022898"/>
    </source>
</evidence>
<dbReference type="HAMAP" id="MF_00834">
    <property type="entry name" value="BioA"/>
    <property type="match status" value="1"/>
</dbReference>
<feature type="binding site" evidence="7">
    <location>
        <position position="323"/>
    </location>
    <ligand>
        <name>substrate</name>
    </ligand>
</feature>
<dbReference type="PROSITE" id="PS00600">
    <property type="entry name" value="AA_TRANSFER_CLASS_3"/>
    <property type="match status" value="1"/>
</dbReference>
<reference evidence="8" key="1">
    <citation type="submission" date="2023-12" db="EMBL/GenBank/DDBJ databases">
        <title>Fervidustalea candida gen. nov., sp. nov., a novel member of the family Paenibacillaceae isolated from a geothermal area.</title>
        <authorList>
            <person name="Li W.-J."/>
            <person name="Jiao J.-Y."/>
            <person name="Chen Y."/>
        </authorList>
    </citation>
    <scope>NUCLEOTIDE SEQUENCE</scope>
    <source>
        <strain evidence="8">SYSU GA230002</strain>
    </source>
</reference>
<feature type="binding site" evidence="7">
    <location>
        <position position="58"/>
    </location>
    <ligand>
        <name>substrate</name>
    </ligand>
</feature>
<evidence type="ECO:0000313" key="8">
    <source>
        <dbReference type="EMBL" id="MEB3102272.1"/>
    </source>
</evidence>
<dbReference type="InterPro" id="IPR005815">
    <property type="entry name" value="BioA"/>
</dbReference>
<keyword evidence="4 7" id="KW-0949">S-adenosyl-L-methionine</keyword>
<keyword evidence="6 7" id="KW-0663">Pyridoxal phosphate</keyword>